<reference evidence="2" key="1">
    <citation type="submission" date="2020-11" db="EMBL/GenBank/DDBJ databases">
        <authorList>
            <consortium name="DOE Joint Genome Institute"/>
            <person name="Ahrendt S."/>
            <person name="Riley R."/>
            <person name="Andreopoulos W."/>
            <person name="Labutti K."/>
            <person name="Pangilinan J."/>
            <person name="Ruiz-Duenas F.J."/>
            <person name="Barrasa J.M."/>
            <person name="Sanchez-Garcia M."/>
            <person name="Camarero S."/>
            <person name="Miyauchi S."/>
            <person name="Serrano A."/>
            <person name="Linde D."/>
            <person name="Babiker R."/>
            <person name="Drula E."/>
            <person name="Ayuso-Fernandez I."/>
            <person name="Pacheco R."/>
            <person name="Padilla G."/>
            <person name="Ferreira P."/>
            <person name="Barriuso J."/>
            <person name="Kellner H."/>
            <person name="Castanera R."/>
            <person name="Alfaro M."/>
            <person name="Ramirez L."/>
            <person name="Pisabarro A.G."/>
            <person name="Kuo A."/>
            <person name="Tritt A."/>
            <person name="Lipzen A."/>
            <person name="He G."/>
            <person name="Yan M."/>
            <person name="Ng V."/>
            <person name="Cullen D."/>
            <person name="Martin F."/>
            <person name="Rosso M.-N."/>
            <person name="Henrissat B."/>
            <person name="Hibbett D."/>
            <person name="Martinez A.T."/>
            <person name="Grigoriev I.V."/>
        </authorList>
    </citation>
    <scope>NUCLEOTIDE SEQUENCE</scope>
    <source>
        <strain evidence="2">MF-IS2</strain>
    </source>
</reference>
<feature type="non-terminal residue" evidence="2">
    <location>
        <position position="1"/>
    </location>
</feature>
<dbReference type="Proteomes" id="UP000807342">
    <property type="component" value="Unassembled WGS sequence"/>
</dbReference>
<feature type="non-terminal residue" evidence="2">
    <location>
        <position position="57"/>
    </location>
</feature>
<dbReference type="OrthoDB" id="446925at2759"/>
<dbReference type="EMBL" id="MU153667">
    <property type="protein sequence ID" value="KAF9439686.1"/>
    <property type="molecule type" value="Genomic_DNA"/>
</dbReference>
<keyword evidence="3" id="KW-1185">Reference proteome</keyword>
<evidence type="ECO:0000313" key="2">
    <source>
        <dbReference type="EMBL" id="KAF9439686.1"/>
    </source>
</evidence>
<name>A0A9P6BUD3_9AGAR</name>
<comment type="caution">
    <text evidence="2">The sequence shown here is derived from an EMBL/GenBank/DDBJ whole genome shotgun (WGS) entry which is preliminary data.</text>
</comment>
<organism evidence="2 3">
    <name type="scientific">Macrolepiota fuliginosa MF-IS2</name>
    <dbReference type="NCBI Taxonomy" id="1400762"/>
    <lineage>
        <taxon>Eukaryota</taxon>
        <taxon>Fungi</taxon>
        <taxon>Dikarya</taxon>
        <taxon>Basidiomycota</taxon>
        <taxon>Agaricomycotina</taxon>
        <taxon>Agaricomycetes</taxon>
        <taxon>Agaricomycetidae</taxon>
        <taxon>Agaricales</taxon>
        <taxon>Agaricineae</taxon>
        <taxon>Agaricaceae</taxon>
        <taxon>Macrolepiota</taxon>
    </lineage>
</organism>
<evidence type="ECO:0000313" key="3">
    <source>
        <dbReference type="Proteomes" id="UP000807342"/>
    </source>
</evidence>
<dbReference type="InterPro" id="IPR041588">
    <property type="entry name" value="Integrase_H2C2"/>
</dbReference>
<sequence length="57" mass="7133">KLVIEEDKCLDLLKQAHNELRHKGIFTTWMHLLEHFWWPRLNDDIRWYTKTCHECQI</sequence>
<evidence type="ECO:0000259" key="1">
    <source>
        <dbReference type="Pfam" id="PF17921"/>
    </source>
</evidence>
<dbReference type="AlphaFoldDB" id="A0A9P6BUD3"/>
<feature type="domain" description="Integrase zinc-binding" evidence="1">
    <location>
        <begin position="7"/>
        <end position="56"/>
    </location>
</feature>
<dbReference type="Pfam" id="PF17921">
    <property type="entry name" value="Integrase_H2C2"/>
    <property type="match status" value="1"/>
</dbReference>
<dbReference type="Gene3D" id="1.10.340.70">
    <property type="match status" value="1"/>
</dbReference>
<accession>A0A9P6BUD3</accession>
<proteinExistence type="predicted"/>
<protein>
    <recommendedName>
        <fullName evidence="1">Integrase zinc-binding domain-containing protein</fullName>
    </recommendedName>
</protein>
<gene>
    <name evidence="2" type="ORF">P691DRAFT_619117</name>
</gene>